<organism evidence="2 3">
    <name type="scientific">Rathayibacter rubneri</name>
    <dbReference type="NCBI Taxonomy" id="2950106"/>
    <lineage>
        <taxon>Bacteria</taxon>
        <taxon>Bacillati</taxon>
        <taxon>Actinomycetota</taxon>
        <taxon>Actinomycetes</taxon>
        <taxon>Micrococcales</taxon>
        <taxon>Microbacteriaceae</taxon>
        <taxon>Rathayibacter</taxon>
    </lineage>
</organism>
<feature type="region of interest" description="Disordered" evidence="1">
    <location>
        <begin position="91"/>
        <end position="123"/>
    </location>
</feature>
<evidence type="ECO:0000256" key="1">
    <source>
        <dbReference type="SAM" id="MobiDB-lite"/>
    </source>
</evidence>
<dbReference type="EMBL" id="JAMRYM010000112">
    <property type="protein sequence ID" value="MCM6764120.1"/>
    <property type="molecule type" value="Genomic_DNA"/>
</dbReference>
<dbReference type="Proteomes" id="UP001155240">
    <property type="component" value="Unassembled WGS sequence"/>
</dbReference>
<name>A0A9X2DZT3_9MICO</name>
<protein>
    <submittedName>
        <fullName evidence="2">Uncharacterized protein</fullName>
    </submittedName>
</protein>
<dbReference type="RefSeq" id="WP_251947893.1">
    <property type="nucleotide sequence ID" value="NZ_JAMRYM010000112.1"/>
</dbReference>
<reference evidence="2" key="1">
    <citation type="submission" date="2022-06" db="EMBL/GenBank/DDBJ databases">
        <title>Whole genome shotgun sequencing (WGS) of Rathayibacter sp. ZW T2_19, isolated from stored onions (Allium cepa).</title>
        <authorList>
            <person name="Stoll D.A."/>
            <person name="Huch M."/>
        </authorList>
    </citation>
    <scope>NUCLEOTIDE SEQUENCE</scope>
    <source>
        <strain evidence="2">ZW T2_19</strain>
    </source>
</reference>
<feature type="compositionally biased region" description="Acidic residues" evidence="1">
    <location>
        <begin position="100"/>
        <end position="114"/>
    </location>
</feature>
<comment type="caution">
    <text evidence="2">The sequence shown here is derived from an EMBL/GenBank/DDBJ whole genome shotgun (WGS) entry which is preliminary data.</text>
</comment>
<evidence type="ECO:0000313" key="3">
    <source>
        <dbReference type="Proteomes" id="UP001155240"/>
    </source>
</evidence>
<proteinExistence type="predicted"/>
<keyword evidence="3" id="KW-1185">Reference proteome</keyword>
<evidence type="ECO:0000313" key="2">
    <source>
        <dbReference type="EMBL" id="MCM6764120.1"/>
    </source>
</evidence>
<gene>
    <name evidence="2" type="ORF">NB037_17030</name>
</gene>
<accession>A0A9X2DZT3</accession>
<dbReference type="AlphaFoldDB" id="A0A9X2DZT3"/>
<sequence length="123" mass="13610">MRRLHYSSGHMLVGDVTCKAVLRYARALADVGKSDVVQIPVVTEGGSRAYAHLLIGPASQLYSTPVENSQGDDPVDEEVVAHIELETRRMQPARPSWSDEMTDIPDVDFLDDTDVSSPWRPMS</sequence>